<name>A0A816CH61_ADIRI</name>
<feature type="transmembrane region" description="Helical" evidence="1">
    <location>
        <begin position="875"/>
        <end position="896"/>
    </location>
</feature>
<feature type="transmembrane region" description="Helical" evidence="1">
    <location>
        <begin position="458"/>
        <end position="477"/>
    </location>
</feature>
<keyword evidence="1" id="KW-0812">Transmembrane</keyword>
<organism evidence="2 3">
    <name type="scientific">Adineta ricciae</name>
    <name type="common">Rotifer</name>
    <dbReference type="NCBI Taxonomy" id="249248"/>
    <lineage>
        <taxon>Eukaryota</taxon>
        <taxon>Metazoa</taxon>
        <taxon>Spiralia</taxon>
        <taxon>Gnathifera</taxon>
        <taxon>Rotifera</taxon>
        <taxon>Eurotatoria</taxon>
        <taxon>Bdelloidea</taxon>
        <taxon>Adinetida</taxon>
        <taxon>Adinetidae</taxon>
        <taxon>Adineta</taxon>
    </lineage>
</organism>
<keyword evidence="3" id="KW-1185">Reference proteome</keyword>
<evidence type="ECO:0000313" key="2">
    <source>
        <dbReference type="EMBL" id="CAF1624512.1"/>
    </source>
</evidence>
<gene>
    <name evidence="2" type="ORF">XAT740_LOCUS50715</name>
</gene>
<protein>
    <submittedName>
        <fullName evidence="2">Uncharacterized protein</fullName>
    </submittedName>
</protein>
<feature type="transmembrane region" description="Helical" evidence="1">
    <location>
        <begin position="1205"/>
        <end position="1238"/>
    </location>
</feature>
<dbReference type="AlphaFoldDB" id="A0A816CH61"/>
<dbReference type="EMBL" id="CAJNOR010007862">
    <property type="protein sequence ID" value="CAF1624512.1"/>
    <property type="molecule type" value="Genomic_DNA"/>
</dbReference>
<comment type="caution">
    <text evidence="2">The sequence shown here is derived from an EMBL/GenBank/DDBJ whole genome shotgun (WGS) entry which is preliminary data.</text>
</comment>
<evidence type="ECO:0000256" key="1">
    <source>
        <dbReference type="SAM" id="Phobius"/>
    </source>
</evidence>
<keyword evidence="1" id="KW-1133">Transmembrane helix</keyword>
<feature type="transmembrane region" description="Helical" evidence="1">
    <location>
        <begin position="373"/>
        <end position="395"/>
    </location>
</feature>
<keyword evidence="1" id="KW-0472">Membrane</keyword>
<evidence type="ECO:0000313" key="3">
    <source>
        <dbReference type="Proteomes" id="UP000663828"/>
    </source>
</evidence>
<reference evidence="2" key="1">
    <citation type="submission" date="2021-02" db="EMBL/GenBank/DDBJ databases">
        <authorList>
            <person name="Nowell W R."/>
        </authorList>
    </citation>
    <scope>NUCLEOTIDE SEQUENCE</scope>
</reference>
<sequence length="1254" mass="142978">MRPYIVELLQKTKRSLLNLNLFPSVPPSVDEHQLHNQRISTRVFIFLLLSSLTILILYTSLINITQTITIDLPTVTKYDDLYSKYSQALSCPCTQVSIGYDKILHVAYVFHEVCSSVYVTQAWIDYLSQFTEFFNLTSGDFRATSIASFQALIGICQLVNETISNRLNEFYSTQYVTASVVSRNVFESQAEAFVSQFISTMTNDFLLSLSVIRDTTQANSLFSGQFTNYELIQSNVRVFPVSNSYGNCMCYSSARCTSPSRIININTNTVLFTVPGFYIGCYIIESLLQSDFRCFYDQICLDLLRFHLSLFTLLDATILNSSLLINSNVNSTIEDLLNQLMVEKWTPSLMFESYYNECRPEKCLYTVEAKNSVIYIVTTMIGLVGGLIKVFKLVVPRLVQFIRRKKPTKRESEVSDSVQKSSILQTYKHHLCSFNLFPSIPPSVDEQRLYEERITTRFFIILLLISLTILILYTSLIDITQTDIVSSPTMTEYGELYSIYSQRLICPCTKISNNYGAFVQLNYTFHQLCSSALISQSWIEYLAPYSGRLNVTFIDFRALGTFIFQGLRGFCNSASQVIANRLMEFYSTQYVTASVISKEVFNSQMKSLTTQFISTMINDFLLSYSAIRFTTQANSLVSGQLTNYFLVQRTDYYFLSWAYITYNCTCSSSARCSAWCGIVDPPTSTIFFRVPGIKSGCYIIEALLQSDLRCFYDQTCINQLQSYLRLMPPINITALDKSLPSNFSSNSSIAELLGHLMVEQWTPLIVYEKYYHECQPYQCVYIYKTKNSVIGIITIIIGLIGGLITALRLITPRLVMFFRYKEIPERPQNVTNINEKSRELWRKLKDFIVTFNLFPSIPPSVDEHQLHNQRISTRVFIFLLLSALTILILYTSLINITQTITIDSPTVTKYDELYSKYSQALSCPCTQVSIAYDKILHVAYVFHEVCSSVYVTKVWTDYLDASNQTGGLYSRDFRSSGTFAFQALIGICQLVNETISNRLTEFYSTQYVTASVVSRIVFESQVEAFISQFISTMTNDFLLLVSTIRGTTQANALLSAGIPNYLLFMAIDTGAGAAESYGNGNCYTSAKWTDPSTFMKFPSGTVFFTVPGFYIGCYIIESLLQSDLRCFYDQICLTQLLFYISPWAPLNLITLDKSLLVRSFVNSTIENLMNQLMVEQWTPSPMFENYYSECMPTKCAYTIETKSTIIYIITVVIGLIGGLTTALKLIVPRLVQFFAFCIRKWRTKRHRIVPIIEQ</sequence>
<accession>A0A816CH61</accession>
<feature type="transmembrane region" description="Helical" evidence="1">
    <location>
        <begin position="789"/>
        <end position="811"/>
    </location>
</feature>
<dbReference type="Proteomes" id="UP000663828">
    <property type="component" value="Unassembled WGS sequence"/>
</dbReference>
<feature type="transmembrane region" description="Helical" evidence="1">
    <location>
        <begin position="43"/>
        <end position="61"/>
    </location>
</feature>
<proteinExistence type="predicted"/>